<feature type="compositionally biased region" description="Low complexity" evidence="2">
    <location>
        <begin position="887"/>
        <end position="900"/>
    </location>
</feature>
<accession>A0A146M8K8</accession>
<reference evidence="4" key="1">
    <citation type="journal article" date="2016" name="Gigascience">
        <title>De novo construction of an expanded transcriptome assembly for the western tarnished plant bug, Lygus hesperus.</title>
        <authorList>
            <person name="Tassone E.E."/>
            <person name="Geib S.M."/>
            <person name="Hall B."/>
            <person name="Fabrick J.A."/>
            <person name="Brent C.S."/>
            <person name="Hull J.J."/>
        </authorList>
    </citation>
    <scope>NUCLEOTIDE SEQUENCE</scope>
</reference>
<feature type="compositionally biased region" description="Acidic residues" evidence="2">
    <location>
        <begin position="981"/>
        <end position="994"/>
    </location>
</feature>
<feature type="compositionally biased region" description="Low complexity" evidence="2">
    <location>
        <begin position="1019"/>
        <end position="1032"/>
    </location>
</feature>
<dbReference type="InterPro" id="IPR046341">
    <property type="entry name" value="SET_dom_sf"/>
</dbReference>
<feature type="domain" description="SET" evidence="3">
    <location>
        <begin position="90"/>
        <end position="228"/>
    </location>
</feature>
<feature type="compositionally biased region" description="Pro residues" evidence="2">
    <location>
        <begin position="290"/>
        <end position="302"/>
    </location>
</feature>
<feature type="compositionally biased region" description="Low complexity" evidence="2">
    <location>
        <begin position="303"/>
        <end position="323"/>
    </location>
</feature>
<dbReference type="GO" id="GO:0008757">
    <property type="term" value="F:S-adenosylmethionine-dependent methyltransferase activity"/>
    <property type="evidence" value="ECO:0007669"/>
    <property type="project" value="UniProtKB-ARBA"/>
</dbReference>
<feature type="compositionally biased region" description="Pro residues" evidence="2">
    <location>
        <begin position="359"/>
        <end position="376"/>
    </location>
</feature>
<feature type="compositionally biased region" description="Low complexity" evidence="2">
    <location>
        <begin position="1"/>
        <end position="11"/>
    </location>
</feature>
<dbReference type="GO" id="GO:0008170">
    <property type="term" value="F:N-methyltransferase activity"/>
    <property type="evidence" value="ECO:0007669"/>
    <property type="project" value="UniProtKB-ARBA"/>
</dbReference>
<feature type="region of interest" description="Disordered" evidence="2">
    <location>
        <begin position="237"/>
        <end position="678"/>
    </location>
</feature>
<feature type="region of interest" description="Disordered" evidence="2">
    <location>
        <begin position="1052"/>
        <end position="1102"/>
    </location>
</feature>
<dbReference type="SUPFAM" id="SSF82199">
    <property type="entry name" value="SET domain"/>
    <property type="match status" value="1"/>
</dbReference>
<evidence type="ECO:0000259" key="3">
    <source>
        <dbReference type="SMART" id="SM00317"/>
    </source>
</evidence>
<feature type="non-terminal residue" evidence="4">
    <location>
        <position position="1102"/>
    </location>
</feature>
<feature type="compositionally biased region" description="Pro residues" evidence="2">
    <location>
        <begin position="271"/>
        <end position="282"/>
    </location>
</feature>
<feature type="compositionally biased region" description="Low complexity" evidence="2">
    <location>
        <begin position="258"/>
        <end position="270"/>
    </location>
</feature>
<dbReference type="GO" id="GO:0006355">
    <property type="term" value="P:regulation of DNA-templated transcription"/>
    <property type="evidence" value="ECO:0007669"/>
    <property type="project" value="TreeGrafter"/>
</dbReference>
<dbReference type="InterPro" id="IPR001214">
    <property type="entry name" value="SET_dom"/>
</dbReference>
<gene>
    <name evidence="4" type="primary">Setd5</name>
    <name evidence="4" type="ORF">g.89512</name>
</gene>
<feature type="compositionally biased region" description="Basic residues" evidence="2">
    <location>
        <begin position="597"/>
        <end position="606"/>
    </location>
</feature>
<feature type="compositionally biased region" description="Low complexity" evidence="2">
    <location>
        <begin position="501"/>
        <end position="511"/>
    </location>
</feature>
<proteinExistence type="predicted"/>
<feature type="compositionally biased region" description="Low complexity" evidence="2">
    <location>
        <begin position="621"/>
        <end position="632"/>
    </location>
</feature>
<dbReference type="Pfam" id="PF00856">
    <property type="entry name" value="SET"/>
    <property type="match status" value="1"/>
</dbReference>
<name>A0A146M8K8_LYGHE</name>
<dbReference type="SMART" id="SM00317">
    <property type="entry name" value="SET"/>
    <property type="match status" value="1"/>
</dbReference>
<keyword evidence="1" id="KW-0156">Chromatin regulator</keyword>
<dbReference type="PANTHER" id="PTHR46462:SF3">
    <property type="entry name" value="UPSET, ISOFORM A"/>
    <property type="match status" value="1"/>
</dbReference>
<organism evidence="4">
    <name type="scientific">Lygus hesperus</name>
    <name type="common">Western plant bug</name>
    <dbReference type="NCBI Taxonomy" id="30085"/>
    <lineage>
        <taxon>Eukaryota</taxon>
        <taxon>Metazoa</taxon>
        <taxon>Ecdysozoa</taxon>
        <taxon>Arthropoda</taxon>
        <taxon>Hexapoda</taxon>
        <taxon>Insecta</taxon>
        <taxon>Pterygota</taxon>
        <taxon>Neoptera</taxon>
        <taxon>Paraneoptera</taxon>
        <taxon>Hemiptera</taxon>
        <taxon>Heteroptera</taxon>
        <taxon>Panheteroptera</taxon>
        <taxon>Cimicomorpha</taxon>
        <taxon>Miridae</taxon>
        <taxon>Mirini</taxon>
        <taxon>Lygus</taxon>
    </lineage>
</organism>
<dbReference type="EMBL" id="GDHC01003729">
    <property type="protein sequence ID" value="JAQ14900.1"/>
    <property type="molecule type" value="Transcribed_RNA"/>
</dbReference>
<evidence type="ECO:0000256" key="1">
    <source>
        <dbReference type="ARBA" id="ARBA00022853"/>
    </source>
</evidence>
<feature type="compositionally biased region" description="Pro residues" evidence="2">
    <location>
        <begin position="330"/>
        <end position="348"/>
    </location>
</feature>
<dbReference type="Gene3D" id="2.170.270.10">
    <property type="entry name" value="SET domain"/>
    <property type="match status" value="1"/>
</dbReference>
<feature type="compositionally biased region" description="Polar residues" evidence="2">
    <location>
        <begin position="414"/>
        <end position="428"/>
    </location>
</feature>
<feature type="non-terminal residue" evidence="4">
    <location>
        <position position="1"/>
    </location>
</feature>
<feature type="compositionally biased region" description="Acidic residues" evidence="2">
    <location>
        <begin position="576"/>
        <end position="589"/>
    </location>
</feature>
<dbReference type="GO" id="GO:0034967">
    <property type="term" value="C:Set3 complex"/>
    <property type="evidence" value="ECO:0007669"/>
    <property type="project" value="TreeGrafter"/>
</dbReference>
<feature type="region of interest" description="Disordered" evidence="2">
    <location>
        <begin position="714"/>
        <end position="1033"/>
    </location>
</feature>
<feature type="compositionally biased region" description="Basic and acidic residues" evidence="2">
    <location>
        <begin position="460"/>
        <end position="484"/>
    </location>
</feature>
<protein>
    <submittedName>
        <fullName evidence="4">SET domain-containing protein 5</fullName>
    </submittedName>
</protein>
<evidence type="ECO:0000256" key="2">
    <source>
        <dbReference type="SAM" id="MobiDB-lite"/>
    </source>
</evidence>
<sequence length="1102" mass="117983">QQQQQQQQQIQPTPKEEKKESPVINSDRSPSPPPPATNAGLNQLRQWIDSYEEAVTNHYSPELRSRIAAIKVNGIHSDLRLPSNLNSGSPKCRVMTNPAGIKILVASTAVPQSTAIIEVRGKYMLSKSPSGPSLVPDRSGPPKWSPYVFHHKLGSPPEQTTEVCVDATTYGNDARFVRRSCRPNSELRHCIEKGVLHLYIVSTASIEAKGEILLPVKQGMYCACGLGEKCQAHSNKEILPNSNSKRTRGRRRTVSENSPVTTTTPKATVVQPPPPPPTPVAPPVAEAPAPSTPTSPVAPPPVSQTTIIINNNNNNVVSKNSIVPKEKEVAPPPPPPPPPPAPVAPPVTAPSTKRGHPQSQPPPVSEPELSPPPPKVPKTVIESPTKEKETTVVAPPPAAKEKEKEASTTPSKVRGQTVSTRRATTPASKQEEKKRNAAPKDSPPQAATKKPETPNSGGKMTREERKMEAIMKAFERLEKDEQRKQQTPSASAPTGGRARKSSVSVSTPMSPVREKLEKPPQKKKSSKAVRETRSSKTLRSRRSNADRSGKSIFKPRSARSKGPQESRGPKSPPDSSSEDNDEDSEDERDEPPVATKARTRGRTNKKLSRDSESGGGESGGRRASSTSGGTTAVEDEESTPATPPSAPSPATSPHRLLDLQKTPPKLDQMTPTGVELTPPPAAVSNTCLLVAAAVGPLAAGFKFPKSKDPKKNLMSSWFGSDMNGPQSPPKGGVPLAPDFAKKRWLRQAISEDSDSPKNAEGASPTEMAAPPKKRRIARESISSELSFTPPATPQADTASQMLEDDDNSVTSPPAQPEANQRPEMYNEEGVTNGPRTPPAPPAEDEEDSNPQPPLPEDEPPPLPRTPPEPATDLEDLPLRPTDPPQRPTDLPLRPTDLPLPLSQPEPVEETIEAVKAELERQKEAEAEAAAERVRAAKEEAARVKRKVRLSLSEYLERVKSNPASTPTKSDDKKSANGPSTVDDETTEDEADDPDNLPIGPAPPIAGFPGGGAASDAPFKKGGSKSSAFSAAPTLVEQQREALSDRLRREFGLFLSDDEEEKNKRSSLSGSTPTDSPTTVVNPLAPPPPPPGDPPPPLSARAA</sequence>
<evidence type="ECO:0000313" key="4">
    <source>
        <dbReference type="EMBL" id="JAQ14900.1"/>
    </source>
</evidence>
<feature type="compositionally biased region" description="Polar residues" evidence="2">
    <location>
        <begin position="1065"/>
        <end position="1080"/>
    </location>
</feature>
<dbReference type="GO" id="GO:0006325">
    <property type="term" value="P:chromatin organization"/>
    <property type="evidence" value="ECO:0007669"/>
    <property type="project" value="UniProtKB-KW"/>
</dbReference>
<feature type="compositionally biased region" description="Pro residues" evidence="2">
    <location>
        <begin position="1083"/>
        <end position="1102"/>
    </location>
</feature>
<feature type="compositionally biased region" description="Basic and acidic residues" evidence="2">
    <location>
        <begin position="912"/>
        <end position="942"/>
    </location>
</feature>
<dbReference type="CDD" id="cd10529">
    <property type="entry name" value="SET_SETD5-like"/>
    <property type="match status" value="1"/>
</dbReference>
<feature type="region of interest" description="Disordered" evidence="2">
    <location>
        <begin position="1"/>
        <end position="40"/>
    </location>
</feature>
<dbReference type="GO" id="GO:0070210">
    <property type="term" value="C:Rpd3L-Expanded complex"/>
    <property type="evidence" value="ECO:0007669"/>
    <property type="project" value="TreeGrafter"/>
</dbReference>
<dbReference type="AlphaFoldDB" id="A0A146M8K8"/>
<dbReference type="GO" id="GO:0008276">
    <property type="term" value="F:protein methyltransferase activity"/>
    <property type="evidence" value="ECO:0007669"/>
    <property type="project" value="UniProtKB-ARBA"/>
</dbReference>
<dbReference type="PANTHER" id="PTHR46462">
    <property type="entry name" value="UPSET, ISOFORM A"/>
    <property type="match status" value="1"/>
</dbReference>
<feature type="compositionally biased region" description="Pro residues" evidence="2">
    <location>
        <begin position="850"/>
        <end position="869"/>
    </location>
</feature>